<organism evidence="2 3">
    <name type="scientific">Nocardia rhizosphaerihabitans</name>
    <dbReference type="NCBI Taxonomy" id="1691570"/>
    <lineage>
        <taxon>Bacteria</taxon>
        <taxon>Bacillati</taxon>
        <taxon>Actinomycetota</taxon>
        <taxon>Actinomycetes</taxon>
        <taxon>Mycobacteriales</taxon>
        <taxon>Nocardiaceae</taxon>
        <taxon>Nocardia</taxon>
    </lineage>
</organism>
<comment type="caution">
    <text evidence="2">The sequence shown here is derived from an EMBL/GenBank/DDBJ whole genome shotgun (WGS) entry which is preliminary data.</text>
</comment>
<name>A0ABQ2K5E8_9NOCA</name>
<sequence length="456" mass="51661">MTGDIDPPSRPRVFLSHRYRSPAVNLFFWQIIRTVQPVAFRVDEGLTFTSPTRLERMIRDADGFVGIYPLPGDPQAIWDLAALKQQARYFLLELSIAARQQRPCIIFCDHRYGIVLRCPPEILVVEYDPQEIVEAEDSPLAARCTTAFTAFVHRLRVSIAARTGVRSYRRREVGLMLDPGTRVELGATLEGSLENAVWQPVYTPWPPKLELSFISRLRELDWVVIPLDSALSYVVASFALGHGVPCLLLARESAEEAVDDLFQSTIGSIEPHHPRRVLSWAEPADLEKSFEDTLEVIGRQPRLIIDADQAIRYFTAAARRKEMVFLSYAHEDGRVAEVFNRELSGKFQEVFDYRKNGSIRTGQNWLDELMDSLAKTAVGVLLLSPDYVASPYCLTEAQRLFQASIEGRVTLLPVRLRHLELPEFLKGVQYRRLGADLEVDVEAVVSELIELLGEPE</sequence>
<reference evidence="3" key="1">
    <citation type="journal article" date="2019" name="Int. J. Syst. Evol. Microbiol.">
        <title>The Global Catalogue of Microorganisms (GCM) 10K type strain sequencing project: providing services to taxonomists for standard genome sequencing and annotation.</title>
        <authorList>
            <consortium name="The Broad Institute Genomics Platform"/>
            <consortium name="The Broad Institute Genome Sequencing Center for Infectious Disease"/>
            <person name="Wu L."/>
            <person name="Ma J."/>
        </authorList>
    </citation>
    <scope>NUCLEOTIDE SEQUENCE [LARGE SCALE GENOMIC DNA]</scope>
    <source>
        <strain evidence="3">CGMCC 4.7329</strain>
    </source>
</reference>
<evidence type="ECO:0000313" key="3">
    <source>
        <dbReference type="Proteomes" id="UP000658127"/>
    </source>
</evidence>
<evidence type="ECO:0000259" key="1">
    <source>
        <dbReference type="PROSITE" id="PS50104"/>
    </source>
</evidence>
<dbReference type="PROSITE" id="PS50104">
    <property type="entry name" value="TIR"/>
    <property type="match status" value="1"/>
</dbReference>
<feature type="domain" description="TIR" evidence="1">
    <location>
        <begin position="320"/>
        <end position="452"/>
    </location>
</feature>
<dbReference type="EMBL" id="BMNE01000001">
    <property type="protein sequence ID" value="GGN67913.1"/>
    <property type="molecule type" value="Genomic_DNA"/>
</dbReference>
<dbReference type="Pfam" id="PF13676">
    <property type="entry name" value="TIR_2"/>
    <property type="match status" value="1"/>
</dbReference>
<proteinExistence type="predicted"/>
<evidence type="ECO:0000313" key="2">
    <source>
        <dbReference type="EMBL" id="GGN67913.1"/>
    </source>
</evidence>
<dbReference type="InterPro" id="IPR000157">
    <property type="entry name" value="TIR_dom"/>
</dbReference>
<dbReference type="SUPFAM" id="SSF52200">
    <property type="entry name" value="Toll/Interleukin receptor TIR domain"/>
    <property type="match status" value="1"/>
</dbReference>
<dbReference type="RefSeq" id="WP_189023261.1">
    <property type="nucleotide sequence ID" value="NZ_BMNE01000001.1"/>
</dbReference>
<dbReference type="InterPro" id="IPR035897">
    <property type="entry name" value="Toll_tir_struct_dom_sf"/>
</dbReference>
<accession>A0ABQ2K5E8</accession>
<protein>
    <recommendedName>
        <fullName evidence="1">TIR domain-containing protein</fullName>
    </recommendedName>
</protein>
<gene>
    <name evidence="2" type="ORF">GCM10011610_04660</name>
</gene>
<dbReference type="Gene3D" id="3.40.50.10140">
    <property type="entry name" value="Toll/interleukin-1 receptor homology (TIR) domain"/>
    <property type="match status" value="1"/>
</dbReference>
<dbReference type="Proteomes" id="UP000658127">
    <property type="component" value="Unassembled WGS sequence"/>
</dbReference>
<keyword evidence="3" id="KW-1185">Reference proteome</keyword>